<feature type="domain" description="TraG P-loop" evidence="1">
    <location>
        <begin position="455"/>
        <end position="748"/>
    </location>
</feature>
<evidence type="ECO:0000313" key="2">
    <source>
        <dbReference type="EMBL" id="ADL36204.1"/>
    </source>
</evidence>
<dbReference type="Gene3D" id="1.10.8.730">
    <property type="match status" value="1"/>
</dbReference>
<dbReference type="RefSeq" id="WP_013282853.1">
    <property type="nucleotide sequence ID" value="NC_014389.1"/>
</dbReference>
<keyword evidence="3" id="KW-1185">Reference proteome</keyword>
<organism evidence="2 3">
    <name type="scientific">Butyrivibrio proteoclasticus (strain ATCC 51982 / DSM 14932 / B316)</name>
    <name type="common">Clostridium proteoclasticum</name>
    <dbReference type="NCBI Taxonomy" id="515622"/>
    <lineage>
        <taxon>Bacteria</taxon>
        <taxon>Bacillati</taxon>
        <taxon>Bacillota</taxon>
        <taxon>Clostridia</taxon>
        <taxon>Lachnospirales</taxon>
        <taxon>Lachnospiraceae</taxon>
        <taxon>Butyrivibrio</taxon>
    </lineage>
</organism>
<dbReference type="Gene3D" id="3.40.50.300">
    <property type="entry name" value="P-loop containing nucleotide triphosphate hydrolases"/>
    <property type="match status" value="1"/>
</dbReference>
<dbReference type="Proteomes" id="UP000001299">
    <property type="component" value="Plasmid pCY360"/>
</dbReference>
<proteinExistence type="predicted"/>
<dbReference type="AlphaFoldDB" id="E0S472"/>
<dbReference type="CDD" id="cd01127">
    <property type="entry name" value="TrwB_TraG_TraD_VirD4"/>
    <property type="match status" value="1"/>
</dbReference>
<keyword evidence="2" id="KW-0614">Plasmid</keyword>
<evidence type="ECO:0000259" key="1">
    <source>
        <dbReference type="Pfam" id="PF19044"/>
    </source>
</evidence>
<gene>
    <name evidence="2" type="ordered locus">bpr_II267</name>
</gene>
<dbReference type="Pfam" id="PF19044">
    <property type="entry name" value="P-loop_TraG"/>
    <property type="match status" value="1"/>
</dbReference>
<name>E0S472_BUTPB</name>
<geneLocation type="plasmid" evidence="2 3">
    <name>pCY360</name>
</geneLocation>
<dbReference type="PANTHER" id="PTHR30121">
    <property type="entry name" value="UNCHARACTERIZED PROTEIN YJGR-RELATED"/>
    <property type="match status" value="1"/>
</dbReference>
<dbReference type="InterPro" id="IPR043964">
    <property type="entry name" value="P-loop_TraG"/>
</dbReference>
<dbReference type="NCBIfam" id="NF045971">
    <property type="entry name" value="conju_CD1110"/>
    <property type="match status" value="1"/>
</dbReference>
<reference evidence="2 3" key="1">
    <citation type="journal article" date="2010" name="PLoS ONE">
        <title>The glycobiome of the rumen bacterium Butyrivibrio proteoclasticus B316(T) highlights adaptation to a polysaccharide-rich environment.</title>
        <authorList>
            <person name="Kelly W.J."/>
            <person name="Leahy S.C."/>
            <person name="Altermann E."/>
            <person name="Yeoman C.J."/>
            <person name="Dunne J.C."/>
            <person name="Kong Z."/>
            <person name="Pacheco D.M."/>
            <person name="Li D."/>
            <person name="Noel S.J."/>
            <person name="Moon C.D."/>
            <person name="Cookson A.L."/>
            <person name="Attwood G.T."/>
        </authorList>
    </citation>
    <scope>NUCLEOTIDE SEQUENCE [LARGE SCALE GENOMIC DNA]</scope>
    <source>
        <strain evidence="3">ATCC 51982 / DSM 14932 / B316</strain>
        <plasmid evidence="3">Plasmid pCY360</plasmid>
    </source>
</reference>
<dbReference type="InterPro" id="IPR027417">
    <property type="entry name" value="P-loop_NTPase"/>
</dbReference>
<dbReference type="HOGENOM" id="CLU_009097_2_0_9"/>
<dbReference type="PANTHER" id="PTHR30121:SF6">
    <property type="entry name" value="SLR6007 PROTEIN"/>
    <property type="match status" value="1"/>
</dbReference>
<protein>
    <submittedName>
        <fullName evidence="2">TraE protein</fullName>
    </submittedName>
</protein>
<sequence length="811" mass="91537">MNLFGQKTEKAKRIPTDTFETIPYRGVYQNGIIEDYDGRYSKSYKIPEINYNTEEEEKQENIVLDYEKVVNTADEKMIGQLTVINRNIDPNVIRNSILMKPQQDELNGYRDEFNAFFLDILSSGHNNMIKEKYWTISVEAENIVEATDSLKRVDRRVTKALRKICKQDITPMTIKDRLSLMYDIYNSKEQLPFDKKAANFIETKMKDNKEVTDINLKKVAEAGLFSKHLVSPDSFDFSNKRYFVVGDEVYGRTMFLDNIPSTLSTGILDDLTNIACNLIASVTYEQVSQAEATQMVRRRLQAANSQINKQQMDAAKEGITNAGAVATELENARDAAKELIQDVATRDQHIFMSTIFITFFASSVEELDKHSRALKSIAAGHQCQMRYMNGMQELAFNMSLPLAKKTLKIERPLTTESASAFLPFTAMDLNQPNGICYGINPETQNMIHYDRKSGYNYNAALFGISGSGKSFLVKEEIFQVALNSQDHIIVIDPQGEYTPLIEALGGTIIELSYDSSTHLNPLDLDLQYAGDGGNPLPTKCAEIESFIEVITGGEGTIGPIERSIINKVGSQLYDGYFAHMEKMRHKGIGCDRSASPTMKDFYSDLVKDPTPQAQILARAIERYCIGDSAMFAQRTNVDTEARFICYNVAKLDGIMKELGMHVCMTDSLNRMIERGRRGLWTYFYADEFHLFTKTRSAAAATKVIYKTIRKFHGLPMVITQNVSDMLKNDEAEAILTNCSMVIMMNQSSTDRIILSEMYNIGDTLLENVTDQSFGHGLIYTGTALVPFENSFPEDTKSFALMDSRGKQEEMT</sequence>
<dbReference type="EMBL" id="CP001812">
    <property type="protein sequence ID" value="ADL36204.1"/>
    <property type="molecule type" value="Genomic_DNA"/>
</dbReference>
<dbReference type="InterPro" id="IPR051162">
    <property type="entry name" value="T4SS_component"/>
</dbReference>
<evidence type="ECO:0000313" key="3">
    <source>
        <dbReference type="Proteomes" id="UP000001299"/>
    </source>
</evidence>
<accession>E0S472</accession>
<dbReference type="SUPFAM" id="SSF52540">
    <property type="entry name" value="P-loop containing nucleoside triphosphate hydrolases"/>
    <property type="match status" value="1"/>
</dbReference>
<dbReference type="KEGG" id="bpb:bpr_II267"/>